<dbReference type="GO" id="GO:0048245">
    <property type="term" value="P:eosinophil chemotaxis"/>
    <property type="evidence" value="ECO:0007669"/>
    <property type="project" value="TreeGrafter"/>
</dbReference>
<comment type="caution">
    <text evidence="8">The sequence shown here is derived from an EMBL/GenBank/DDBJ whole genome shotgun (WGS) entry which is preliminary data.</text>
</comment>
<keyword evidence="3 6" id="KW-0202">Cytokine</keyword>
<sequence>METIKFLINKVLPMAQHGIEADIAQVKRQKASSSPIGSDPPTACCFTFTARQIPRNFVKDYYYTNSMCSQPAIVFITRKGREICADTKEPWVQKYVNDLELN</sequence>
<proteinExistence type="inferred from homology"/>
<evidence type="ECO:0000256" key="2">
    <source>
        <dbReference type="ARBA" id="ARBA00022500"/>
    </source>
</evidence>
<evidence type="ECO:0000313" key="8">
    <source>
        <dbReference type="EMBL" id="KYO40100.1"/>
    </source>
</evidence>
<evidence type="ECO:0000313" key="9">
    <source>
        <dbReference type="Proteomes" id="UP000050525"/>
    </source>
</evidence>
<feature type="domain" description="Chemokine interleukin-8-like" evidence="7">
    <location>
        <begin position="41"/>
        <end position="99"/>
    </location>
</feature>
<dbReference type="PANTHER" id="PTHR12015">
    <property type="entry name" value="SMALL INDUCIBLE CYTOKINE A"/>
    <property type="match status" value="1"/>
</dbReference>
<keyword evidence="4" id="KW-0732">Signal</keyword>
<evidence type="ECO:0000256" key="3">
    <source>
        <dbReference type="ARBA" id="ARBA00022514"/>
    </source>
</evidence>
<evidence type="ECO:0000256" key="5">
    <source>
        <dbReference type="ARBA" id="ARBA00023157"/>
    </source>
</evidence>
<evidence type="ECO:0000256" key="6">
    <source>
        <dbReference type="RuleBase" id="RU361150"/>
    </source>
</evidence>
<dbReference type="GO" id="GO:0070098">
    <property type="term" value="P:chemokine-mediated signaling pathway"/>
    <property type="evidence" value="ECO:0007669"/>
    <property type="project" value="TreeGrafter"/>
</dbReference>
<keyword evidence="6" id="KW-0964">Secreted</keyword>
<dbReference type="CDD" id="cd00272">
    <property type="entry name" value="Chemokine_CC"/>
    <property type="match status" value="1"/>
</dbReference>
<dbReference type="GO" id="GO:0048020">
    <property type="term" value="F:CCR chemokine receptor binding"/>
    <property type="evidence" value="ECO:0007669"/>
    <property type="project" value="TreeGrafter"/>
</dbReference>
<dbReference type="SMART" id="SM00199">
    <property type="entry name" value="SCY"/>
    <property type="match status" value="1"/>
</dbReference>
<dbReference type="Proteomes" id="UP000050525">
    <property type="component" value="Unassembled WGS sequence"/>
</dbReference>
<dbReference type="Pfam" id="PF00048">
    <property type="entry name" value="IL8"/>
    <property type="match status" value="1"/>
</dbReference>
<dbReference type="PROSITE" id="PS00472">
    <property type="entry name" value="SMALL_CYTOKINES_CC"/>
    <property type="match status" value="1"/>
</dbReference>
<dbReference type="STRING" id="8496.A0A151NTX1"/>
<dbReference type="AlphaFoldDB" id="A0A151NTX1"/>
<evidence type="ECO:0000256" key="1">
    <source>
        <dbReference type="ARBA" id="ARBA00010868"/>
    </source>
</evidence>
<dbReference type="GO" id="GO:0030335">
    <property type="term" value="P:positive regulation of cell migration"/>
    <property type="evidence" value="ECO:0007669"/>
    <property type="project" value="TreeGrafter"/>
</dbReference>
<dbReference type="SUPFAM" id="SSF54117">
    <property type="entry name" value="Interleukin 8-like chemokines"/>
    <property type="match status" value="1"/>
</dbReference>
<dbReference type="GO" id="GO:0006954">
    <property type="term" value="P:inflammatory response"/>
    <property type="evidence" value="ECO:0007669"/>
    <property type="project" value="TreeGrafter"/>
</dbReference>
<dbReference type="InterPro" id="IPR000827">
    <property type="entry name" value="Chemokine_CC_CS"/>
</dbReference>
<dbReference type="GO" id="GO:0008009">
    <property type="term" value="F:chemokine activity"/>
    <property type="evidence" value="ECO:0007669"/>
    <property type="project" value="InterPro"/>
</dbReference>
<name>A0A151NTX1_ALLMI</name>
<protein>
    <recommendedName>
        <fullName evidence="6">C-C motif chemokine</fullName>
    </recommendedName>
</protein>
<dbReference type="InterPro" id="IPR036048">
    <property type="entry name" value="Interleukin_8-like_sf"/>
</dbReference>
<dbReference type="eggNOG" id="ENOG502S8M4">
    <property type="taxonomic scope" value="Eukaryota"/>
</dbReference>
<accession>A0A151NTX1</accession>
<keyword evidence="5" id="KW-1015">Disulfide bond</keyword>
<evidence type="ECO:0000256" key="4">
    <source>
        <dbReference type="ARBA" id="ARBA00022729"/>
    </source>
</evidence>
<evidence type="ECO:0000259" key="7">
    <source>
        <dbReference type="SMART" id="SM00199"/>
    </source>
</evidence>
<dbReference type="PANTHER" id="PTHR12015:SF103">
    <property type="entry name" value="C-C MOTIF CHEMOKINE 4-RELATED"/>
    <property type="match status" value="1"/>
</dbReference>
<dbReference type="InterPro" id="IPR001811">
    <property type="entry name" value="Chemokine_IL8-like_dom"/>
</dbReference>
<dbReference type="GO" id="GO:0005615">
    <property type="term" value="C:extracellular space"/>
    <property type="evidence" value="ECO:0007669"/>
    <property type="project" value="UniProtKB-KW"/>
</dbReference>
<gene>
    <name evidence="8" type="ORF">Y1Q_0013293</name>
</gene>
<dbReference type="EMBL" id="AKHW03002077">
    <property type="protein sequence ID" value="KYO40100.1"/>
    <property type="molecule type" value="Genomic_DNA"/>
</dbReference>
<keyword evidence="9" id="KW-1185">Reference proteome</keyword>
<dbReference type="FunFam" id="2.40.50.40:FF:000002">
    <property type="entry name" value="C-C motif chemokine"/>
    <property type="match status" value="1"/>
</dbReference>
<dbReference type="InterPro" id="IPR039809">
    <property type="entry name" value="Chemokine_b/g/d"/>
</dbReference>
<dbReference type="Gene3D" id="2.40.50.40">
    <property type="match status" value="1"/>
</dbReference>
<keyword evidence="2 6" id="KW-0145">Chemotaxis</keyword>
<comment type="subcellular location">
    <subcellularLocation>
        <location evidence="6">Secreted</location>
    </subcellularLocation>
</comment>
<dbReference type="GO" id="GO:0061844">
    <property type="term" value="P:antimicrobial humoral immune response mediated by antimicrobial peptide"/>
    <property type="evidence" value="ECO:0007669"/>
    <property type="project" value="TreeGrafter"/>
</dbReference>
<comment type="similarity">
    <text evidence="1 6">Belongs to the intercrine beta (chemokine CC) family.</text>
</comment>
<organism evidence="8 9">
    <name type="scientific">Alligator mississippiensis</name>
    <name type="common">American alligator</name>
    <dbReference type="NCBI Taxonomy" id="8496"/>
    <lineage>
        <taxon>Eukaryota</taxon>
        <taxon>Metazoa</taxon>
        <taxon>Chordata</taxon>
        <taxon>Craniata</taxon>
        <taxon>Vertebrata</taxon>
        <taxon>Euteleostomi</taxon>
        <taxon>Archelosauria</taxon>
        <taxon>Archosauria</taxon>
        <taxon>Crocodylia</taxon>
        <taxon>Alligatoridae</taxon>
        <taxon>Alligatorinae</taxon>
        <taxon>Alligator</taxon>
    </lineage>
</organism>
<reference evidence="8 9" key="1">
    <citation type="journal article" date="2012" name="Genome Biol.">
        <title>Sequencing three crocodilian genomes to illuminate the evolution of archosaurs and amniotes.</title>
        <authorList>
            <person name="St John J.A."/>
            <person name="Braun E.L."/>
            <person name="Isberg S.R."/>
            <person name="Miles L.G."/>
            <person name="Chong A.Y."/>
            <person name="Gongora J."/>
            <person name="Dalzell P."/>
            <person name="Moran C."/>
            <person name="Bed'hom B."/>
            <person name="Abzhanov A."/>
            <person name="Burgess S.C."/>
            <person name="Cooksey A.M."/>
            <person name="Castoe T.A."/>
            <person name="Crawford N.G."/>
            <person name="Densmore L.D."/>
            <person name="Drew J.C."/>
            <person name="Edwards S.V."/>
            <person name="Faircloth B.C."/>
            <person name="Fujita M.K."/>
            <person name="Greenwold M.J."/>
            <person name="Hoffmann F.G."/>
            <person name="Howard J.M."/>
            <person name="Iguchi T."/>
            <person name="Janes D.E."/>
            <person name="Khan S.Y."/>
            <person name="Kohno S."/>
            <person name="de Koning A.J."/>
            <person name="Lance S.L."/>
            <person name="McCarthy F.M."/>
            <person name="McCormack J.E."/>
            <person name="Merchant M.E."/>
            <person name="Peterson D.G."/>
            <person name="Pollock D.D."/>
            <person name="Pourmand N."/>
            <person name="Raney B.J."/>
            <person name="Roessler K.A."/>
            <person name="Sanford J.R."/>
            <person name="Sawyer R.H."/>
            <person name="Schmidt C.J."/>
            <person name="Triplett E.W."/>
            <person name="Tuberville T.D."/>
            <person name="Venegas-Anaya M."/>
            <person name="Howard J.T."/>
            <person name="Jarvis E.D."/>
            <person name="Guillette L.J.Jr."/>
            <person name="Glenn T.C."/>
            <person name="Green R.E."/>
            <person name="Ray D.A."/>
        </authorList>
    </citation>
    <scope>NUCLEOTIDE SEQUENCE [LARGE SCALE GENOMIC DNA]</scope>
    <source>
        <strain evidence="8">KSC_2009_1</strain>
    </source>
</reference>